<name>A0A2W7RUW4_9BACT</name>
<protein>
    <submittedName>
        <fullName evidence="1">Uncharacterized protein</fullName>
    </submittedName>
</protein>
<comment type="caution">
    <text evidence="1">The sequence shown here is derived from an EMBL/GenBank/DDBJ whole genome shotgun (WGS) entry which is preliminary data.</text>
</comment>
<dbReference type="RefSeq" id="WP_111293655.1">
    <property type="nucleotide sequence ID" value="NZ_QKZV01000002.1"/>
</dbReference>
<sequence length="164" mass="18436">MQTIEKKSLKVGKYVNTAHVDKVIRNYKQERWVHNSERIGKEDSLSGWWSIEEMEEFIAKAKSHGADGIKFYFGAYDADYAERPEYAGRQTLVMVGTKHNDSGVGMLNRDIYYTDENGQTNILAYNAMSLCPPFCIGTLGKLGIDDNELGVTLVDKGDDGMIII</sequence>
<proteinExistence type="predicted"/>
<reference evidence="1 2" key="1">
    <citation type="submission" date="2018-06" db="EMBL/GenBank/DDBJ databases">
        <title>Genomic Encyclopedia of Archaeal and Bacterial Type Strains, Phase II (KMG-II): from individual species to whole genera.</title>
        <authorList>
            <person name="Goeker M."/>
        </authorList>
    </citation>
    <scope>NUCLEOTIDE SEQUENCE [LARGE SCALE GENOMIC DNA]</scope>
    <source>
        <strain evidence="1 2">DSM 23241</strain>
    </source>
</reference>
<evidence type="ECO:0000313" key="2">
    <source>
        <dbReference type="Proteomes" id="UP000249720"/>
    </source>
</evidence>
<dbReference type="AlphaFoldDB" id="A0A2W7RUW4"/>
<dbReference type="Proteomes" id="UP000249720">
    <property type="component" value="Unassembled WGS sequence"/>
</dbReference>
<gene>
    <name evidence="1" type="ORF">LX80_00679</name>
</gene>
<dbReference type="EMBL" id="QKZV01000002">
    <property type="protein sequence ID" value="PZX64483.1"/>
    <property type="molecule type" value="Genomic_DNA"/>
</dbReference>
<keyword evidence="2" id="KW-1185">Reference proteome</keyword>
<organism evidence="1 2">
    <name type="scientific">Hydrotalea sandarakina</name>
    <dbReference type="NCBI Taxonomy" id="1004304"/>
    <lineage>
        <taxon>Bacteria</taxon>
        <taxon>Pseudomonadati</taxon>
        <taxon>Bacteroidota</taxon>
        <taxon>Chitinophagia</taxon>
        <taxon>Chitinophagales</taxon>
        <taxon>Chitinophagaceae</taxon>
        <taxon>Hydrotalea</taxon>
    </lineage>
</organism>
<dbReference type="OrthoDB" id="662966at2"/>
<accession>A0A2W7RUW4</accession>
<evidence type="ECO:0000313" key="1">
    <source>
        <dbReference type="EMBL" id="PZX64483.1"/>
    </source>
</evidence>